<evidence type="ECO:0000313" key="2">
    <source>
        <dbReference type="Proteomes" id="UP000186666"/>
    </source>
</evidence>
<evidence type="ECO:0000313" key="1">
    <source>
        <dbReference type="EMBL" id="SIR16932.1"/>
    </source>
</evidence>
<protein>
    <recommendedName>
        <fullName evidence="3">Transposase</fullName>
    </recommendedName>
</protein>
<reference evidence="1 2" key="1">
    <citation type="submission" date="2017-01" db="EMBL/GenBank/DDBJ databases">
        <authorList>
            <person name="Varghese N."/>
            <person name="Submissions S."/>
        </authorList>
    </citation>
    <scope>NUCLEOTIDE SEQUENCE [LARGE SCALE GENOMIC DNA]</scope>
    <source>
        <strain evidence="1 2">ATCC 23464</strain>
    </source>
</reference>
<gene>
    <name evidence="1" type="ORF">SAMN05421578_1088</name>
</gene>
<evidence type="ECO:0008006" key="3">
    <source>
        <dbReference type="Google" id="ProtNLM"/>
    </source>
</evidence>
<name>A0ABY1K2N9_9BACL</name>
<dbReference type="EMBL" id="FTNK01000008">
    <property type="protein sequence ID" value="SIR16932.1"/>
    <property type="molecule type" value="Genomic_DNA"/>
</dbReference>
<proteinExistence type="predicted"/>
<comment type="caution">
    <text evidence="1">The sequence shown here is derived from an EMBL/GenBank/DDBJ whole genome shotgun (WGS) entry which is preliminary data.</text>
</comment>
<keyword evidence="2" id="KW-1185">Reference proteome</keyword>
<organism evidence="1 2">
    <name type="scientific">Paenibacillus macquariensis</name>
    <dbReference type="NCBI Taxonomy" id="948756"/>
    <lineage>
        <taxon>Bacteria</taxon>
        <taxon>Bacillati</taxon>
        <taxon>Bacillota</taxon>
        <taxon>Bacilli</taxon>
        <taxon>Bacillales</taxon>
        <taxon>Paenibacillaceae</taxon>
        <taxon>Paenibacillus</taxon>
    </lineage>
</organism>
<sequence>MSYFKLTQFVLDLLDYMELRVNLPSRLIHDE</sequence>
<accession>A0ABY1K2N9</accession>
<dbReference type="Proteomes" id="UP000186666">
    <property type="component" value="Unassembled WGS sequence"/>
</dbReference>